<evidence type="ECO:0000256" key="17">
    <source>
        <dbReference type="ARBA" id="ARBA00050625"/>
    </source>
</evidence>
<proteinExistence type="predicted"/>
<feature type="transmembrane region" description="Helical" evidence="26">
    <location>
        <begin position="442"/>
        <end position="467"/>
    </location>
</feature>
<feature type="transmembrane region" description="Helical" evidence="26">
    <location>
        <begin position="247"/>
        <end position="266"/>
    </location>
</feature>
<sequence>MVFPSDTEVPRGGAPQQALCLSLPADPKALEETVRQDKAPLAGSSTECWGARHTLAFLGSLGFTVMYTIRISLSVAIVAMATTTPSNSSNATNGSADVCPLPDGYDPQETDQKGEFDWDTKVQGAILGSFYYGYAISHMPGGRAAEYIGGKLLVGLGLLLASIFTLLTPICAEISTGMFIALRVAEGLVLGGCFPAMNTLLATWFPPAERSKYTTLVMTGPNVGTVIAMPVTGWLSSSEELGGWRSAFYVFGSLGLLWSIAWFMLVHDRPERHPRISDAELQYLLSYKEVMKEAEVVPLPWCDILTSPYVWLVTLASIGDTLGFYTIITELPTYLANIQHFDMNSTGVLSALPYAVAWVFSLFWGFLVEKLASSGIMTILQIRNMSMAIAYYLPSLCLVGMCFVNCNGVLAMVLLCLAVGLATPNMAGYLCAHQDLAPNFAGSLMGFTNTFGSLMGVVAPALTGAITYNNQTLAAWREVFLISAGTYVVTCTIYIALMTAAVQPWNDRKKTGAR</sequence>
<keyword evidence="5" id="KW-0813">Transport</keyword>
<dbReference type="InterPro" id="IPR020846">
    <property type="entry name" value="MFS_dom"/>
</dbReference>
<keyword evidence="10" id="KW-0770">Synapse</keyword>
<comment type="subcellular location">
    <subcellularLocation>
        <location evidence="2">Basolateral cell membrane</location>
        <topology evidence="2">Multi-pass membrane protein</topology>
    </subcellularLocation>
    <subcellularLocation>
        <location evidence="3">Cytoplasmic vesicle</location>
        <location evidence="3">Secretory vesicle membrane</location>
        <topology evidence="3">Multi-pass membrane protein</topology>
    </subcellularLocation>
    <subcellularLocation>
        <location evidence="1">Cytoplasmic vesicle</location>
        <location evidence="1">Secretory vesicle</location>
        <location evidence="1">Synaptic vesicle membrane</location>
    </subcellularLocation>
    <subcellularLocation>
        <location evidence="4">Lysosome membrane</location>
    </subcellularLocation>
</comment>
<evidence type="ECO:0000256" key="11">
    <source>
        <dbReference type="ARBA" id="ARBA00023136"/>
    </source>
</evidence>
<evidence type="ECO:0000256" key="14">
    <source>
        <dbReference type="ARBA" id="ARBA00023329"/>
    </source>
</evidence>
<dbReference type="InterPro" id="IPR050382">
    <property type="entry name" value="MFS_Na/Anion_cotransporter"/>
</dbReference>
<dbReference type="Gene3D" id="1.20.1250.20">
    <property type="entry name" value="MFS general substrate transporter like domains"/>
    <property type="match status" value="2"/>
</dbReference>
<keyword evidence="29" id="KW-1185">Reference proteome</keyword>
<feature type="transmembrane region" description="Helical" evidence="26">
    <location>
        <begin position="152"/>
        <end position="182"/>
    </location>
</feature>
<dbReference type="OrthoDB" id="2985014at2759"/>
<comment type="catalytic activity">
    <reaction evidence="20">
        <text>D-glucuronate(out) + H(+)(out) = D-glucuronate(in) + H(+)(in)</text>
        <dbReference type="Rhea" id="RHEA:72591"/>
        <dbReference type="ChEBI" id="CHEBI:15378"/>
        <dbReference type="ChEBI" id="CHEBI:58720"/>
    </reaction>
    <physiologicalReaction direction="left-to-right" evidence="20">
        <dbReference type="Rhea" id="RHEA:72592"/>
    </physiologicalReaction>
</comment>
<keyword evidence="6" id="KW-1003">Cell membrane</keyword>
<evidence type="ECO:0000313" key="29">
    <source>
        <dbReference type="Proteomes" id="UP000283509"/>
    </source>
</evidence>
<dbReference type="GO" id="GO:0030672">
    <property type="term" value="C:synaptic vesicle membrane"/>
    <property type="evidence" value="ECO:0007669"/>
    <property type="project" value="UniProtKB-SubCell"/>
</dbReference>
<organism evidence="28 29">
    <name type="scientific">Penaeus vannamei</name>
    <name type="common">Whiteleg shrimp</name>
    <name type="synonym">Litopenaeus vannamei</name>
    <dbReference type="NCBI Taxonomy" id="6689"/>
    <lineage>
        <taxon>Eukaryota</taxon>
        <taxon>Metazoa</taxon>
        <taxon>Ecdysozoa</taxon>
        <taxon>Arthropoda</taxon>
        <taxon>Crustacea</taxon>
        <taxon>Multicrustacea</taxon>
        <taxon>Malacostraca</taxon>
        <taxon>Eumalacostraca</taxon>
        <taxon>Eucarida</taxon>
        <taxon>Decapoda</taxon>
        <taxon>Dendrobranchiata</taxon>
        <taxon>Penaeoidea</taxon>
        <taxon>Penaeidae</taxon>
        <taxon>Penaeus</taxon>
    </lineage>
</organism>
<evidence type="ECO:0000256" key="9">
    <source>
        <dbReference type="ARBA" id="ARBA00022989"/>
    </source>
</evidence>
<dbReference type="SUPFAM" id="SSF103473">
    <property type="entry name" value="MFS general substrate transporter"/>
    <property type="match status" value="1"/>
</dbReference>
<evidence type="ECO:0000256" key="16">
    <source>
        <dbReference type="ARBA" id="ARBA00050554"/>
    </source>
</evidence>
<dbReference type="GO" id="GO:0046942">
    <property type="term" value="P:carboxylic acid transport"/>
    <property type="evidence" value="ECO:0007669"/>
    <property type="project" value="UniProtKB-ARBA"/>
</dbReference>
<dbReference type="PROSITE" id="PS50850">
    <property type="entry name" value="MFS"/>
    <property type="match status" value="1"/>
</dbReference>
<evidence type="ECO:0000256" key="21">
    <source>
        <dbReference type="ARBA" id="ARBA00056891"/>
    </source>
</evidence>
<comment type="catalytic activity">
    <reaction evidence="17">
        <text>N-acetylneuraminate(in) + H(+)(in) = N-acetylneuraminate(out) + H(+)(out)</text>
        <dbReference type="Rhea" id="RHEA:28987"/>
        <dbReference type="ChEBI" id="CHEBI:15378"/>
        <dbReference type="ChEBI" id="CHEBI:35418"/>
    </reaction>
    <physiologicalReaction direction="right-to-left" evidence="17">
        <dbReference type="Rhea" id="RHEA:28989"/>
    </physiologicalReaction>
</comment>
<evidence type="ECO:0000259" key="27">
    <source>
        <dbReference type="PROSITE" id="PS50850"/>
    </source>
</evidence>
<dbReference type="InterPro" id="IPR036259">
    <property type="entry name" value="MFS_trans_sf"/>
</dbReference>
<keyword evidence="11 26" id="KW-0472">Membrane</keyword>
<evidence type="ECO:0000256" key="23">
    <source>
        <dbReference type="ARBA" id="ARBA00080244"/>
    </source>
</evidence>
<dbReference type="Proteomes" id="UP000283509">
    <property type="component" value="Unassembled WGS sequence"/>
</dbReference>
<evidence type="ECO:0000256" key="5">
    <source>
        <dbReference type="ARBA" id="ARBA00022448"/>
    </source>
</evidence>
<dbReference type="Pfam" id="PF07690">
    <property type="entry name" value="MFS_1"/>
    <property type="match status" value="1"/>
</dbReference>
<evidence type="ECO:0000256" key="19">
    <source>
        <dbReference type="ARBA" id="ARBA00051447"/>
    </source>
</evidence>
<comment type="catalytic activity">
    <reaction evidence="16">
        <text>L-aspartate(out) = L-aspartate(in)</text>
        <dbReference type="Rhea" id="RHEA:66332"/>
        <dbReference type="ChEBI" id="CHEBI:29991"/>
    </reaction>
    <physiologicalReaction direction="left-to-right" evidence="16">
        <dbReference type="Rhea" id="RHEA:66333"/>
    </physiologicalReaction>
</comment>
<name>A0A3R7PH28_PENVA</name>
<gene>
    <name evidence="28" type="ORF">C7M84_010139</name>
</gene>
<feature type="transmembrane region" description="Helical" evidence="26">
    <location>
        <begin position="188"/>
        <end position="206"/>
    </location>
</feature>
<evidence type="ECO:0000256" key="15">
    <source>
        <dbReference type="ARBA" id="ARBA00050101"/>
    </source>
</evidence>
<feature type="transmembrane region" description="Helical" evidence="26">
    <location>
        <begin position="348"/>
        <end position="368"/>
    </location>
</feature>
<evidence type="ECO:0000256" key="20">
    <source>
        <dbReference type="ARBA" id="ARBA00051612"/>
    </source>
</evidence>
<evidence type="ECO:0000256" key="13">
    <source>
        <dbReference type="ARBA" id="ARBA00023228"/>
    </source>
</evidence>
<dbReference type="AlphaFoldDB" id="A0A3R7PH28"/>
<comment type="caution">
    <text evidence="28">The sequence shown here is derived from an EMBL/GenBank/DDBJ whole genome shotgun (WGS) entry which is preliminary data.</text>
</comment>
<dbReference type="GO" id="GO:0016323">
    <property type="term" value="C:basolateral plasma membrane"/>
    <property type="evidence" value="ECO:0007669"/>
    <property type="project" value="UniProtKB-SubCell"/>
</dbReference>
<evidence type="ECO:0000256" key="3">
    <source>
        <dbReference type="ARBA" id="ARBA00004638"/>
    </source>
</evidence>
<feature type="transmembrane region" description="Helical" evidence="26">
    <location>
        <begin position="479"/>
        <end position="502"/>
    </location>
</feature>
<dbReference type="CDD" id="cd17318">
    <property type="entry name" value="MFS_SLC17"/>
    <property type="match status" value="1"/>
</dbReference>
<evidence type="ECO:0000256" key="7">
    <source>
        <dbReference type="ARBA" id="ARBA00022692"/>
    </source>
</evidence>
<evidence type="ECO:0000313" key="28">
    <source>
        <dbReference type="EMBL" id="ROT71525.1"/>
    </source>
</evidence>
<evidence type="ECO:0000256" key="22">
    <source>
        <dbReference type="ARBA" id="ARBA00069713"/>
    </source>
</evidence>
<feature type="transmembrane region" description="Helical" evidence="26">
    <location>
        <begin position="213"/>
        <end position="235"/>
    </location>
</feature>
<accession>A0A3R7PH28</accession>
<keyword evidence="12" id="KW-0325">Glycoprotein</keyword>
<feature type="transmembrane region" description="Helical" evidence="26">
    <location>
        <begin position="309"/>
        <end position="328"/>
    </location>
</feature>
<evidence type="ECO:0000256" key="10">
    <source>
        <dbReference type="ARBA" id="ARBA00023018"/>
    </source>
</evidence>
<evidence type="ECO:0000256" key="25">
    <source>
        <dbReference type="ARBA" id="ARBA00081925"/>
    </source>
</evidence>
<evidence type="ECO:0000256" key="18">
    <source>
        <dbReference type="ARBA" id="ARBA00051403"/>
    </source>
</evidence>
<evidence type="ECO:0000256" key="6">
    <source>
        <dbReference type="ARBA" id="ARBA00022475"/>
    </source>
</evidence>
<dbReference type="GO" id="GO:0006820">
    <property type="term" value="P:monoatomic anion transport"/>
    <property type="evidence" value="ECO:0007669"/>
    <property type="project" value="TreeGrafter"/>
</dbReference>
<keyword evidence="14" id="KW-0968">Cytoplasmic vesicle</keyword>
<reference evidence="28 29" key="2">
    <citation type="submission" date="2019-01" db="EMBL/GenBank/DDBJ databases">
        <title>The decoding of complex shrimp genome reveals the adaptation for benthos swimmer, frequently molting mechanism and breeding impact on genome.</title>
        <authorList>
            <person name="Sun Y."/>
            <person name="Gao Y."/>
            <person name="Yu Y."/>
        </authorList>
    </citation>
    <scope>NUCLEOTIDE SEQUENCE [LARGE SCALE GENOMIC DNA]</scope>
    <source>
        <tissue evidence="28">Muscle</tissue>
    </source>
</reference>
<keyword evidence="9 26" id="KW-1133">Transmembrane helix</keyword>
<dbReference type="FunFam" id="1.20.1250.20:FF:000067">
    <property type="entry name" value="sialin isoform X2"/>
    <property type="match status" value="1"/>
</dbReference>
<evidence type="ECO:0000256" key="8">
    <source>
        <dbReference type="ARBA" id="ARBA00022847"/>
    </source>
</evidence>
<dbReference type="FunFam" id="1.20.1250.20:FF:000003">
    <property type="entry name" value="Solute carrier family 17 member 3"/>
    <property type="match status" value="1"/>
</dbReference>
<comment type="catalytic activity">
    <reaction evidence="19">
        <text>L-glutamate(out) = L-glutamate(in)</text>
        <dbReference type="Rhea" id="RHEA:66336"/>
        <dbReference type="ChEBI" id="CHEBI:29985"/>
    </reaction>
    <physiologicalReaction direction="left-to-right" evidence="19">
        <dbReference type="Rhea" id="RHEA:66337"/>
    </physiologicalReaction>
</comment>
<evidence type="ECO:0000256" key="2">
    <source>
        <dbReference type="ARBA" id="ARBA00004554"/>
    </source>
</evidence>
<keyword evidence="13" id="KW-0458">Lysosome</keyword>
<evidence type="ECO:0000256" key="4">
    <source>
        <dbReference type="ARBA" id="ARBA00004656"/>
    </source>
</evidence>
<dbReference type="PANTHER" id="PTHR11662">
    <property type="entry name" value="SOLUTE CARRIER FAMILY 17"/>
    <property type="match status" value="1"/>
</dbReference>
<dbReference type="STRING" id="6689.A0A3R7PH28"/>
<protein>
    <recommendedName>
        <fullName evidence="22">Sialin</fullName>
    </recommendedName>
    <alternativeName>
        <fullName evidence="25">H(+)/nitrate cotransporter</fullName>
    </alternativeName>
    <alternativeName>
        <fullName evidence="23">H(+)/sialic acid cotransporter</fullName>
    </alternativeName>
    <alternativeName>
        <fullName evidence="24">Vesicular excitatory amino acid transporter</fullName>
    </alternativeName>
</protein>
<comment type="catalytic activity">
    <reaction evidence="18">
        <text>N-acetyl-L-aspartyl-L-glutamate(out) = N-acetyl-L-aspartyl-L-glutamate(in)</text>
        <dbReference type="Rhea" id="RHEA:72599"/>
        <dbReference type="ChEBI" id="CHEBI:76931"/>
    </reaction>
    <physiologicalReaction direction="left-to-right" evidence="18">
        <dbReference type="Rhea" id="RHEA:72600"/>
    </physiologicalReaction>
</comment>
<keyword evidence="8" id="KW-0769">Symport</keyword>
<comment type="catalytic activity">
    <reaction evidence="15">
        <text>2 nitrate(out) + H(+)(out) = 2 nitrate(in) + H(+)(in)</text>
        <dbReference type="Rhea" id="RHEA:71539"/>
        <dbReference type="ChEBI" id="CHEBI:15378"/>
        <dbReference type="ChEBI" id="CHEBI:17632"/>
    </reaction>
    <physiologicalReaction direction="left-to-right" evidence="15">
        <dbReference type="Rhea" id="RHEA:71540"/>
    </physiologicalReaction>
</comment>
<dbReference type="GO" id="GO:0005765">
    <property type="term" value="C:lysosomal membrane"/>
    <property type="evidence" value="ECO:0007669"/>
    <property type="project" value="UniProtKB-SubCell"/>
</dbReference>
<dbReference type="PANTHER" id="PTHR11662:SF399">
    <property type="entry name" value="FI19708P1-RELATED"/>
    <property type="match status" value="1"/>
</dbReference>
<evidence type="ECO:0000256" key="26">
    <source>
        <dbReference type="SAM" id="Phobius"/>
    </source>
</evidence>
<comment type="function">
    <text evidence="21">Receptor for CM101, a polysaccharide produced by group B Streptococcus with antipathoangiogenic properties.</text>
</comment>
<feature type="transmembrane region" description="Helical" evidence="26">
    <location>
        <begin position="389"/>
        <end position="422"/>
    </location>
</feature>
<evidence type="ECO:0000256" key="24">
    <source>
        <dbReference type="ARBA" id="ARBA00081195"/>
    </source>
</evidence>
<evidence type="ECO:0000256" key="12">
    <source>
        <dbReference type="ARBA" id="ARBA00023180"/>
    </source>
</evidence>
<dbReference type="GO" id="GO:0015293">
    <property type="term" value="F:symporter activity"/>
    <property type="evidence" value="ECO:0007669"/>
    <property type="project" value="UniProtKB-KW"/>
</dbReference>
<evidence type="ECO:0000256" key="1">
    <source>
        <dbReference type="ARBA" id="ARBA00004432"/>
    </source>
</evidence>
<reference evidence="28 29" key="1">
    <citation type="submission" date="2018-04" db="EMBL/GenBank/DDBJ databases">
        <authorList>
            <person name="Zhang X."/>
            <person name="Yuan J."/>
            <person name="Li F."/>
            <person name="Xiang J."/>
        </authorList>
    </citation>
    <scope>NUCLEOTIDE SEQUENCE [LARGE SCALE GENOMIC DNA]</scope>
    <source>
        <tissue evidence="28">Muscle</tissue>
    </source>
</reference>
<dbReference type="InterPro" id="IPR011701">
    <property type="entry name" value="MFS"/>
</dbReference>
<dbReference type="EMBL" id="QCYY01002283">
    <property type="protein sequence ID" value="ROT71525.1"/>
    <property type="molecule type" value="Genomic_DNA"/>
</dbReference>
<keyword evidence="7 26" id="KW-0812">Transmembrane</keyword>
<feature type="domain" description="Major facilitator superfamily (MFS) profile" evidence="27">
    <location>
        <begin position="54"/>
        <end position="502"/>
    </location>
</feature>